<dbReference type="GO" id="GO:0009037">
    <property type="term" value="F:tyrosine-based site-specific recombinase activity"/>
    <property type="evidence" value="ECO:0007669"/>
    <property type="project" value="UniProtKB-UniRule"/>
</dbReference>
<evidence type="ECO:0000256" key="6">
    <source>
        <dbReference type="ARBA" id="ARBA00022829"/>
    </source>
</evidence>
<reference evidence="14" key="1">
    <citation type="submission" date="2021-03" db="EMBL/GenBank/DDBJ databases">
        <authorList>
            <person name="Sun Q."/>
        </authorList>
    </citation>
    <scope>NUCLEOTIDE SEQUENCE</scope>
    <source>
        <strain evidence="14">CCM 8862</strain>
    </source>
</reference>
<keyword evidence="8 11" id="KW-0238">DNA-binding</keyword>
<dbReference type="InterPro" id="IPR013762">
    <property type="entry name" value="Integrase-like_cat_sf"/>
</dbReference>
<dbReference type="InterPro" id="IPR010998">
    <property type="entry name" value="Integrase_recombinase_N"/>
</dbReference>
<dbReference type="SUPFAM" id="SSF56349">
    <property type="entry name" value="DNA breaking-rejoining enzymes"/>
    <property type="match status" value="1"/>
</dbReference>
<feature type="domain" description="Tyr recombinase" evidence="12">
    <location>
        <begin position="128"/>
        <end position="313"/>
    </location>
</feature>
<evidence type="ECO:0000256" key="8">
    <source>
        <dbReference type="ARBA" id="ARBA00023125"/>
    </source>
</evidence>
<comment type="function">
    <text evidence="11">Site-specific tyrosine recombinase, which acts by catalyzing the cutting and rejoining of the recombining DNA molecules. The XerC-XerD complex is essential to convert dimers of the bacterial chromosome into monomers to permit their segregation at cell division. It also contributes to the segregational stability of plasmids.</text>
</comment>
<organism evidence="14 15">
    <name type="scientific">Corynebacterium mendelii</name>
    <dbReference type="NCBI Taxonomy" id="2765362"/>
    <lineage>
        <taxon>Bacteria</taxon>
        <taxon>Bacillati</taxon>
        <taxon>Actinomycetota</taxon>
        <taxon>Actinomycetes</taxon>
        <taxon>Mycobacteriales</taxon>
        <taxon>Corynebacteriaceae</taxon>
        <taxon>Corynebacterium</taxon>
    </lineage>
</organism>
<comment type="caution">
    <text evidence="14">The sequence shown here is derived from an EMBL/GenBank/DDBJ whole genome shotgun (WGS) entry which is preliminary data.</text>
</comment>
<dbReference type="HAMAP" id="MF_01807">
    <property type="entry name" value="Recomb_XerD"/>
    <property type="match status" value="1"/>
</dbReference>
<comment type="subunit">
    <text evidence="11">Forms a cyclic heterotetrameric complex composed of two molecules of XerC and two molecules of XerD.</text>
</comment>
<dbReference type="NCBIfam" id="NF001399">
    <property type="entry name" value="PRK00283.1"/>
    <property type="match status" value="1"/>
</dbReference>
<dbReference type="Pfam" id="PF02899">
    <property type="entry name" value="Phage_int_SAM_1"/>
    <property type="match status" value="1"/>
</dbReference>
<feature type="active site" description="O-(3'-phospho-DNA)-tyrosine intermediate" evidence="11">
    <location>
        <position position="300"/>
    </location>
</feature>
<feature type="active site" evidence="11">
    <location>
        <position position="268"/>
    </location>
</feature>
<dbReference type="InterPro" id="IPR050090">
    <property type="entry name" value="Tyrosine_recombinase_XerCD"/>
</dbReference>
<dbReference type="GO" id="GO:0007059">
    <property type="term" value="P:chromosome segregation"/>
    <property type="evidence" value="ECO:0007669"/>
    <property type="project" value="UniProtKB-UniRule"/>
</dbReference>
<evidence type="ECO:0000259" key="12">
    <source>
        <dbReference type="PROSITE" id="PS51898"/>
    </source>
</evidence>
<dbReference type="InterPro" id="IPR004107">
    <property type="entry name" value="Integrase_SAM-like_N"/>
</dbReference>
<dbReference type="GO" id="GO:0005737">
    <property type="term" value="C:cytoplasm"/>
    <property type="evidence" value="ECO:0007669"/>
    <property type="project" value="UniProtKB-SubCell"/>
</dbReference>
<dbReference type="PANTHER" id="PTHR30349:SF81">
    <property type="entry name" value="TYROSINE RECOMBINASE XERC"/>
    <property type="match status" value="1"/>
</dbReference>
<keyword evidence="10 11" id="KW-0131">Cell cycle</keyword>
<dbReference type="InterPro" id="IPR011010">
    <property type="entry name" value="DNA_brk_join_enz"/>
</dbReference>
<dbReference type="CDD" id="cd00798">
    <property type="entry name" value="INT_XerDC_C"/>
    <property type="match status" value="1"/>
</dbReference>
<keyword evidence="9 11" id="KW-0233">DNA recombination</keyword>
<comment type="similarity">
    <text evidence="2 11">Belongs to the 'phage' integrase family. XerD subfamily.</text>
</comment>
<keyword evidence="15" id="KW-1185">Reference proteome</keyword>
<dbReference type="InterPro" id="IPR011932">
    <property type="entry name" value="Recomb_XerD"/>
</dbReference>
<dbReference type="Proteomes" id="UP000664332">
    <property type="component" value="Unassembled WGS sequence"/>
</dbReference>
<comment type="subcellular location">
    <subcellularLocation>
        <location evidence="1 11">Cytoplasm</location>
    </subcellularLocation>
</comment>
<keyword evidence="7 11" id="KW-0229">DNA integration</keyword>
<proteinExistence type="inferred from homology"/>
<dbReference type="NCBIfam" id="TIGR02225">
    <property type="entry name" value="recomb_XerD"/>
    <property type="match status" value="1"/>
</dbReference>
<evidence type="ECO:0000256" key="10">
    <source>
        <dbReference type="ARBA" id="ARBA00023306"/>
    </source>
</evidence>
<evidence type="ECO:0000256" key="7">
    <source>
        <dbReference type="ARBA" id="ARBA00022908"/>
    </source>
</evidence>
<dbReference type="GO" id="GO:0006313">
    <property type="term" value="P:DNA transposition"/>
    <property type="evidence" value="ECO:0007669"/>
    <property type="project" value="UniProtKB-UniRule"/>
</dbReference>
<feature type="active site" evidence="11">
    <location>
        <position position="195"/>
    </location>
</feature>
<name>A0A939IUU9_9CORY</name>
<evidence type="ECO:0000256" key="11">
    <source>
        <dbReference type="HAMAP-Rule" id="MF_01807"/>
    </source>
</evidence>
<dbReference type="GO" id="GO:0051301">
    <property type="term" value="P:cell division"/>
    <property type="evidence" value="ECO:0007669"/>
    <property type="project" value="UniProtKB-KW"/>
</dbReference>
<dbReference type="EMBL" id="JAFLEQ010000003">
    <property type="protein sequence ID" value="MBN9643581.1"/>
    <property type="molecule type" value="Genomic_DNA"/>
</dbReference>
<feature type="domain" description="Core-binding (CB)" evidence="13">
    <location>
        <begin position="14"/>
        <end position="107"/>
    </location>
</feature>
<dbReference type="HAMAP" id="MF_01808">
    <property type="entry name" value="Recomb_XerC_XerD"/>
    <property type="match status" value="1"/>
</dbReference>
<dbReference type="GO" id="GO:0003677">
    <property type="term" value="F:DNA binding"/>
    <property type="evidence" value="ECO:0007669"/>
    <property type="project" value="UniProtKB-UniRule"/>
</dbReference>
<dbReference type="InterPro" id="IPR002104">
    <property type="entry name" value="Integrase_catalytic"/>
</dbReference>
<dbReference type="PROSITE" id="PS51900">
    <property type="entry name" value="CB"/>
    <property type="match status" value="1"/>
</dbReference>
<evidence type="ECO:0000256" key="9">
    <source>
        <dbReference type="ARBA" id="ARBA00023172"/>
    </source>
</evidence>
<keyword evidence="4 11" id="KW-0963">Cytoplasm</keyword>
<evidence type="ECO:0000259" key="13">
    <source>
        <dbReference type="PROSITE" id="PS51900"/>
    </source>
</evidence>
<dbReference type="Gene3D" id="1.10.443.10">
    <property type="entry name" value="Intergrase catalytic core"/>
    <property type="match status" value="1"/>
</dbReference>
<feature type="active site" evidence="11">
    <location>
        <position position="171"/>
    </location>
</feature>
<keyword evidence="5 11" id="KW-0132">Cell division</keyword>
<dbReference type="Gene3D" id="1.10.150.130">
    <property type="match status" value="1"/>
</dbReference>
<dbReference type="InterPro" id="IPR044068">
    <property type="entry name" value="CB"/>
</dbReference>
<evidence type="ECO:0000256" key="2">
    <source>
        <dbReference type="ARBA" id="ARBA00010450"/>
    </source>
</evidence>
<dbReference type="PANTHER" id="PTHR30349">
    <property type="entry name" value="PHAGE INTEGRASE-RELATED"/>
    <property type="match status" value="1"/>
</dbReference>
<dbReference type="Pfam" id="PF00589">
    <property type="entry name" value="Phage_integrase"/>
    <property type="match status" value="1"/>
</dbReference>
<evidence type="ECO:0000256" key="1">
    <source>
        <dbReference type="ARBA" id="ARBA00004496"/>
    </source>
</evidence>
<evidence type="ECO:0000256" key="5">
    <source>
        <dbReference type="ARBA" id="ARBA00022618"/>
    </source>
</evidence>
<dbReference type="PROSITE" id="PS51898">
    <property type="entry name" value="TYR_RECOMBINASE"/>
    <property type="match status" value="1"/>
</dbReference>
<dbReference type="AlphaFoldDB" id="A0A939IUU9"/>
<evidence type="ECO:0000256" key="3">
    <source>
        <dbReference type="ARBA" id="ARBA00015810"/>
    </source>
</evidence>
<protein>
    <recommendedName>
        <fullName evidence="3 11">Tyrosine recombinase XerD</fullName>
    </recommendedName>
</protein>
<accession>A0A939IUU9</accession>
<evidence type="ECO:0000256" key="4">
    <source>
        <dbReference type="ARBA" id="ARBA00022490"/>
    </source>
</evidence>
<keyword evidence="6 11" id="KW-0159">Chromosome partition</keyword>
<dbReference type="RefSeq" id="WP_207118268.1">
    <property type="nucleotide sequence ID" value="NZ_JAFLEQ010000003.1"/>
</dbReference>
<feature type="active site" evidence="11">
    <location>
        <position position="291"/>
    </location>
</feature>
<evidence type="ECO:0000313" key="14">
    <source>
        <dbReference type="EMBL" id="MBN9643581.1"/>
    </source>
</evidence>
<sequence>MTRRRSTAQVFPDTPAGRAAAGWLHHLAVEKGASDNTLASYRRDCLRYLSWLADAGIDDLDEVSTAMVEQYLTDLRRGDPDRKTQALSASSAARALVVARGLHKFAHLEGWVSSDPAVDVAPPTQRRHLPETLSIEEITAMLDALDGGATADPQRVRDKAVLELLYGTGARVSEIVALTVDDVTDVDGMLKLTGKGNKQRLVPVGQPAMRALQAYLTQARPVLATGRSHRLFLNSLGRPLSRQSIWQIVKKAAAGAGIDKEVSPHTLRHSFATHLLLGGADVRSVQELLGHAAVTTTQIYTHVTVDSLRQVWAETHPRATF</sequence>
<feature type="active site" evidence="11">
    <location>
        <position position="265"/>
    </location>
</feature>
<dbReference type="InterPro" id="IPR023009">
    <property type="entry name" value="Tyrosine_recombinase_XerC/XerD"/>
</dbReference>
<gene>
    <name evidence="11 14" type="primary">xerD</name>
    <name evidence="14" type="ORF">JZY06_02910</name>
</gene>
<evidence type="ECO:0000313" key="15">
    <source>
        <dbReference type="Proteomes" id="UP000664332"/>
    </source>
</evidence>